<accession>A0A1X6ZK35</accession>
<dbReference type="OrthoDB" id="7644752at2"/>
<keyword evidence="2" id="KW-1185">Reference proteome</keyword>
<organism evidence="1 2">
    <name type="scientific">Roseovarius albus</name>
    <dbReference type="NCBI Taxonomy" id="1247867"/>
    <lineage>
        <taxon>Bacteria</taxon>
        <taxon>Pseudomonadati</taxon>
        <taxon>Pseudomonadota</taxon>
        <taxon>Alphaproteobacteria</taxon>
        <taxon>Rhodobacterales</taxon>
        <taxon>Roseobacteraceae</taxon>
        <taxon>Roseovarius</taxon>
    </lineage>
</organism>
<sequence length="70" mass="8421">MPKRFRLTRRFNTAMTEDGYRRLRRFAQEAGLDEGEALSFLFENFDSVIDDKTFGHRLRMFNSELEARKK</sequence>
<protein>
    <submittedName>
        <fullName evidence="1">Uncharacterized protein</fullName>
    </submittedName>
</protein>
<proteinExistence type="predicted"/>
<evidence type="ECO:0000313" key="1">
    <source>
        <dbReference type="EMBL" id="SLN53783.1"/>
    </source>
</evidence>
<gene>
    <name evidence="1" type="ORF">ROA7450_02758</name>
</gene>
<dbReference type="AlphaFoldDB" id="A0A1X6ZK35"/>
<dbReference type="Proteomes" id="UP000193061">
    <property type="component" value="Unassembled WGS sequence"/>
</dbReference>
<evidence type="ECO:0000313" key="2">
    <source>
        <dbReference type="Proteomes" id="UP000193061"/>
    </source>
</evidence>
<name>A0A1X6ZK35_9RHOB</name>
<dbReference type="EMBL" id="FWFX01000008">
    <property type="protein sequence ID" value="SLN53783.1"/>
    <property type="molecule type" value="Genomic_DNA"/>
</dbReference>
<dbReference type="RefSeq" id="WP_085806376.1">
    <property type="nucleotide sequence ID" value="NZ_FWFX01000008.1"/>
</dbReference>
<reference evidence="1 2" key="1">
    <citation type="submission" date="2017-03" db="EMBL/GenBank/DDBJ databases">
        <authorList>
            <person name="Afonso C.L."/>
            <person name="Miller P.J."/>
            <person name="Scott M.A."/>
            <person name="Spackman E."/>
            <person name="Goraichik I."/>
            <person name="Dimitrov K.M."/>
            <person name="Suarez D.L."/>
            <person name="Swayne D.E."/>
        </authorList>
    </citation>
    <scope>NUCLEOTIDE SEQUENCE [LARGE SCALE GENOMIC DNA]</scope>
    <source>
        <strain evidence="1 2">CECT 7450</strain>
    </source>
</reference>